<dbReference type="Proteomes" id="UP000016481">
    <property type="component" value="Unassembled WGS sequence"/>
</dbReference>
<evidence type="ECO:0000313" key="2">
    <source>
        <dbReference type="EMBL" id="ERH15129.1"/>
    </source>
</evidence>
<evidence type="ECO:0000256" key="1">
    <source>
        <dbReference type="SAM" id="MobiDB-lite"/>
    </source>
</evidence>
<reference evidence="2 3" key="1">
    <citation type="submission" date="2013-08" db="EMBL/GenBank/DDBJ databases">
        <authorList>
            <person name="Weinstock G."/>
            <person name="Sodergren E."/>
            <person name="Wylie T."/>
            <person name="Fulton L."/>
            <person name="Fulton R."/>
            <person name="Fronick C."/>
            <person name="O'Laughlin M."/>
            <person name="Godfrey J."/>
            <person name="Miner T."/>
            <person name="Herter B."/>
            <person name="Appelbaum E."/>
            <person name="Cordes M."/>
            <person name="Lek S."/>
            <person name="Wollam A."/>
            <person name="Pepin K.H."/>
            <person name="Palsikar V.B."/>
            <person name="Mitreva M."/>
            <person name="Wilson R.K."/>
        </authorList>
    </citation>
    <scope>NUCLEOTIDE SEQUENCE [LARGE SCALE GENOMIC DNA]</scope>
    <source>
        <strain evidence="2 3">F0530</strain>
    </source>
</reference>
<dbReference type="EMBL" id="AWSC01000051">
    <property type="protein sequence ID" value="ERH15129.1"/>
    <property type="molecule type" value="Genomic_DNA"/>
</dbReference>
<proteinExistence type="predicted"/>
<feature type="compositionally biased region" description="Polar residues" evidence="1">
    <location>
        <begin position="1"/>
        <end position="10"/>
    </location>
</feature>
<dbReference type="HOGENOM" id="CLU_2679346_0_0_11"/>
<comment type="caution">
    <text evidence="2">The sequence shown here is derived from an EMBL/GenBank/DDBJ whole genome shotgun (WGS) entry which is preliminary data.</text>
</comment>
<name>U1PYJ1_9ACTO</name>
<accession>U1PYJ1</accession>
<feature type="region of interest" description="Disordered" evidence="1">
    <location>
        <begin position="1"/>
        <end position="54"/>
    </location>
</feature>
<organism evidence="2 3">
    <name type="scientific">Actinomyces graevenitzii F0530</name>
    <dbReference type="NCBI Taxonomy" id="1321817"/>
    <lineage>
        <taxon>Bacteria</taxon>
        <taxon>Bacillati</taxon>
        <taxon>Actinomycetota</taxon>
        <taxon>Actinomycetes</taxon>
        <taxon>Actinomycetales</taxon>
        <taxon>Actinomycetaceae</taxon>
        <taxon>Actinomyces</taxon>
    </lineage>
</organism>
<evidence type="ECO:0000313" key="3">
    <source>
        <dbReference type="Proteomes" id="UP000016481"/>
    </source>
</evidence>
<dbReference type="AlphaFoldDB" id="U1PYJ1"/>
<gene>
    <name evidence="2" type="ORF">HMPREF1978_01289</name>
</gene>
<sequence>MFGSVSTQLRAASRVMAAGQPAHRRSQQHTPPKPSTDIIELGKRAASGYPNPTNYQPRILLIARGLDASTHTQL</sequence>
<protein>
    <submittedName>
        <fullName evidence="2">Uncharacterized protein</fullName>
    </submittedName>
</protein>